<dbReference type="Gene3D" id="2.40.10.10">
    <property type="entry name" value="Trypsin-like serine proteases"/>
    <property type="match status" value="1"/>
</dbReference>
<dbReference type="AlphaFoldDB" id="A0A7R9D9G5"/>
<proteinExistence type="predicted"/>
<dbReference type="InterPro" id="IPR050127">
    <property type="entry name" value="Serine_Proteases_S1"/>
</dbReference>
<dbReference type="SUPFAM" id="SSF50494">
    <property type="entry name" value="Trypsin-like serine proteases"/>
    <property type="match status" value="1"/>
</dbReference>
<evidence type="ECO:0000256" key="1">
    <source>
        <dbReference type="ARBA" id="ARBA00022670"/>
    </source>
</evidence>
<dbReference type="InterPro" id="IPR001254">
    <property type="entry name" value="Trypsin_dom"/>
</dbReference>
<dbReference type="SMART" id="SM00020">
    <property type="entry name" value="Tryp_SPc"/>
    <property type="match status" value="1"/>
</dbReference>
<dbReference type="Pfam" id="PF00089">
    <property type="entry name" value="Trypsin"/>
    <property type="match status" value="1"/>
</dbReference>
<dbReference type="InterPro" id="IPR043504">
    <property type="entry name" value="Peptidase_S1_PA_chymotrypsin"/>
</dbReference>
<gene>
    <name evidence="5" type="ORF">TPSB3V08_LOCUS6955</name>
</gene>
<feature type="domain" description="Peptidase S1" evidence="4">
    <location>
        <begin position="30"/>
        <end position="171"/>
    </location>
</feature>
<dbReference type="InterPro" id="IPR056924">
    <property type="entry name" value="SH3_Tf2-1"/>
</dbReference>
<dbReference type="PANTHER" id="PTHR24264:SF43">
    <property type="entry name" value="HEPATOCYTE GROWTH FACTOR ACTIVATOR"/>
    <property type="match status" value="1"/>
</dbReference>
<sequence length="311" mass="35000">MRGGQTGIARERPERLGCKDFKHAAQAGTVEKPFRHRRYLKFIALPNATTEVPAGSQVSVAGWGKTHKVSVGQSTCTPRQAPVCLKISDGEYSQDLMKVTVDILSISECRSKLNKWVWFPGDSGGPLVWEINSIPYLVGVVSWGEGKGSLESPGVYTKVSFYRKWIKAHIKTEEAERTKLQGLNFKNNKRVQPTTYFVGNWVYLTKTTLRKNQVRKFLTNFTGPYQILEVLSKVTVRIQLPHRSLVFNVGRLKPFVSRDPIPVLSTDPEVLPQGRLGKTAISQKVDKRRKRSVLQTLETTPVTQRVGKPIK</sequence>
<dbReference type="Pfam" id="PF24626">
    <property type="entry name" value="SH3_Tf2-1"/>
    <property type="match status" value="1"/>
</dbReference>
<dbReference type="EMBL" id="OD004283">
    <property type="protein sequence ID" value="CAD7409661.1"/>
    <property type="molecule type" value="Genomic_DNA"/>
</dbReference>
<dbReference type="GO" id="GO:0004252">
    <property type="term" value="F:serine-type endopeptidase activity"/>
    <property type="evidence" value="ECO:0007669"/>
    <property type="project" value="InterPro"/>
</dbReference>
<dbReference type="PROSITE" id="PS50240">
    <property type="entry name" value="TRYPSIN_DOM"/>
    <property type="match status" value="1"/>
</dbReference>
<accession>A0A7R9D9G5</accession>
<protein>
    <recommendedName>
        <fullName evidence="4">Peptidase S1 domain-containing protein</fullName>
    </recommendedName>
</protein>
<keyword evidence="3" id="KW-0720">Serine protease</keyword>
<dbReference type="GO" id="GO:0031638">
    <property type="term" value="P:zymogen activation"/>
    <property type="evidence" value="ECO:0007669"/>
    <property type="project" value="TreeGrafter"/>
</dbReference>
<name>A0A7R9D9G5_TIMPO</name>
<evidence type="ECO:0000313" key="5">
    <source>
        <dbReference type="EMBL" id="CAD7409661.1"/>
    </source>
</evidence>
<dbReference type="GO" id="GO:0005615">
    <property type="term" value="C:extracellular space"/>
    <property type="evidence" value="ECO:0007669"/>
    <property type="project" value="TreeGrafter"/>
</dbReference>
<dbReference type="GO" id="GO:0005791">
    <property type="term" value="C:rough endoplasmic reticulum"/>
    <property type="evidence" value="ECO:0007669"/>
    <property type="project" value="TreeGrafter"/>
</dbReference>
<organism evidence="5">
    <name type="scientific">Timema poppense</name>
    <name type="common">Walking stick</name>
    <dbReference type="NCBI Taxonomy" id="170557"/>
    <lineage>
        <taxon>Eukaryota</taxon>
        <taxon>Metazoa</taxon>
        <taxon>Ecdysozoa</taxon>
        <taxon>Arthropoda</taxon>
        <taxon>Hexapoda</taxon>
        <taxon>Insecta</taxon>
        <taxon>Pterygota</taxon>
        <taxon>Neoptera</taxon>
        <taxon>Polyneoptera</taxon>
        <taxon>Phasmatodea</taxon>
        <taxon>Timematodea</taxon>
        <taxon>Timematoidea</taxon>
        <taxon>Timematidae</taxon>
        <taxon>Timema</taxon>
    </lineage>
</organism>
<keyword evidence="1" id="KW-0645">Protease</keyword>
<reference evidence="5" key="1">
    <citation type="submission" date="2020-11" db="EMBL/GenBank/DDBJ databases">
        <authorList>
            <person name="Tran Van P."/>
        </authorList>
    </citation>
    <scope>NUCLEOTIDE SEQUENCE</scope>
</reference>
<dbReference type="InterPro" id="IPR009003">
    <property type="entry name" value="Peptidase_S1_PA"/>
</dbReference>
<keyword evidence="2" id="KW-0378">Hydrolase</keyword>
<evidence type="ECO:0000259" key="4">
    <source>
        <dbReference type="PROSITE" id="PS50240"/>
    </source>
</evidence>
<dbReference type="PANTHER" id="PTHR24264">
    <property type="entry name" value="TRYPSIN-RELATED"/>
    <property type="match status" value="1"/>
</dbReference>
<evidence type="ECO:0000256" key="3">
    <source>
        <dbReference type="ARBA" id="ARBA00022825"/>
    </source>
</evidence>
<evidence type="ECO:0000256" key="2">
    <source>
        <dbReference type="ARBA" id="ARBA00022801"/>
    </source>
</evidence>